<evidence type="ECO:0008006" key="3">
    <source>
        <dbReference type="Google" id="ProtNLM"/>
    </source>
</evidence>
<dbReference type="CDD" id="cd04301">
    <property type="entry name" value="NAT_SF"/>
    <property type="match status" value="1"/>
</dbReference>
<sequence length="220" mass="25103">MSKQTSGKESLLDDIKNFNEVANMSQEDLKFEYVGENDRPWIIEFLERNFYRDEPITDYLKICENESALKAFEFLERNFYRDEPITDYLKICENESALKALKKFSTKNLDQNLSFVVRDSAGNLLGVCLNSIHTRNDHDDEVTDPLFGKIATFLGYGYGEARVFEKFPDIEALVYIDILSVDKSAGGRGIGTLLVQHIITLKVSLNTITSKVSLNCENMN</sequence>
<comment type="caution">
    <text evidence="1">The sequence shown here is derived from an EMBL/GenBank/DDBJ whole genome shotgun (WGS) entry which is preliminary data.</text>
</comment>
<evidence type="ECO:0000313" key="1">
    <source>
        <dbReference type="EMBL" id="KAK9721820.1"/>
    </source>
</evidence>
<protein>
    <recommendedName>
        <fullName evidence="3">N-acetyltransferase domain-containing protein</fullName>
    </recommendedName>
</protein>
<reference evidence="1 2" key="1">
    <citation type="journal article" date="2024" name="BMC Genomics">
        <title>De novo assembly and annotation of Popillia japonica's genome with initial clues to its potential as an invasive pest.</title>
        <authorList>
            <person name="Cucini C."/>
            <person name="Boschi S."/>
            <person name="Funari R."/>
            <person name="Cardaioli E."/>
            <person name="Iannotti N."/>
            <person name="Marturano G."/>
            <person name="Paoli F."/>
            <person name="Bruttini M."/>
            <person name="Carapelli A."/>
            <person name="Frati F."/>
            <person name="Nardi F."/>
        </authorList>
    </citation>
    <scope>NUCLEOTIDE SEQUENCE [LARGE SCALE GENOMIC DNA]</scope>
    <source>
        <strain evidence="1">DMR45628</strain>
    </source>
</reference>
<proteinExistence type="predicted"/>
<dbReference type="AlphaFoldDB" id="A0AAW1KPD8"/>
<dbReference type="InterPro" id="IPR016181">
    <property type="entry name" value="Acyl_CoA_acyltransferase"/>
</dbReference>
<dbReference type="Proteomes" id="UP001458880">
    <property type="component" value="Unassembled WGS sequence"/>
</dbReference>
<organism evidence="1 2">
    <name type="scientific">Popillia japonica</name>
    <name type="common">Japanese beetle</name>
    <dbReference type="NCBI Taxonomy" id="7064"/>
    <lineage>
        <taxon>Eukaryota</taxon>
        <taxon>Metazoa</taxon>
        <taxon>Ecdysozoa</taxon>
        <taxon>Arthropoda</taxon>
        <taxon>Hexapoda</taxon>
        <taxon>Insecta</taxon>
        <taxon>Pterygota</taxon>
        <taxon>Neoptera</taxon>
        <taxon>Endopterygota</taxon>
        <taxon>Coleoptera</taxon>
        <taxon>Polyphaga</taxon>
        <taxon>Scarabaeiformia</taxon>
        <taxon>Scarabaeidae</taxon>
        <taxon>Rutelinae</taxon>
        <taxon>Popillia</taxon>
    </lineage>
</organism>
<dbReference type="GO" id="GO:0008080">
    <property type="term" value="F:N-acetyltransferase activity"/>
    <property type="evidence" value="ECO:0007669"/>
    <property type="project" value="TreeGrafter"/>
</dbReference>
<gene>
    <name evidence="1" type="ORF">QE152_g19961</name>
</gene>
<dbReference type="PANTHER" id="PTHR20905">
    <property type="entry name" value="N-ACETYLTRANSFERASE-RELATED"/>
    <property type="match status" value="1"/>
</dbReference>
<dbReference type="SUPFAM" id="SSF55729">
    <property type="entry name" value="Acyl-CoA N-acyltransferases (Nat)"/>
    <property type="match status" value="1"/>
</dbReference>
<evidence type="ECO:0000313" key="2">
    <source>
        <dbReference type="Proteomes" id="UP001458880"/>
    </source>
</evidence>
<dbReference type="Gene3D" id="3.40.630.30">
    <property type="match status" value="2"/>
</dbReference>
<name>A0AAW1KPD8_POPJA</name>
<dbReference type="PANTHER" id="PTHR20905:SF1">
    <property type="entry name" value="AT07410P-RELATED"/>
    <property type="match status" value="1"/>
</dbReference>
<keyword evidence="2" id="KW-1185">Reference proteome</keyword>
<dbReference type="EMBL" id="JASPKY010000194">
    <property type="protein sequence ID" value="KAK9721820.1"/>
    <property type="molecule type" value="Genomic_DNA"/>
</dbReference>
<accession>A0AAW1KPD8</accession>